<feature type="binding site" evidence="1">
    <location>
        <position position="13"/>
    </location>
    <ligand>
        <name>Zn(2+)</name>
        <dbReference type="ChEBI" id="CHEBI:29105"/>
    </ligand>
</feature>
<feature type="binding site" evidence="1">
    <location>
        <position position="55"/>
    </location>
    <ligand>
        <name>Zn(2+)</name>
        <dbReference type="ChEBI" id="CHEBI:29105"/>
    </ligand>
</feature>
<dbReference type="SUPFAM" id="SSF57716">
    <property type="entry name" value="Glucocorticoid receptor-like (DNA-binding domain)"/>
    <property type="match status" value="1"/>
</dbReference>
<dbReference type="EMBL" id="HBUF01389283">
    <property type="protein sequence ID" value="CAG6733260.1"/>
    <property type="molecule type" value="Transcribed_RNA"/>
</dbReference>
<feature type="binding site" evidence="1">
    <location>
        <position position="52"/>
    </location>
    <ligand>
        <name>Zn(2+)</name>
        <dbReference type="ChEBI" id="CHEBI:29105"/>
    </ligand>
</feature>
<dbReference type="EMBL" id="HBUF01032054">
    <property type="protein sequence ID" value="CAG6615168.1"/>
    <property type="molecule type" value="Transcribed_RNA"/>
</dbReference>
<dbReference type="AlphaFoldDB" id="A0A8D8WNP6"/>
<evidence type="ECO:0000259" key="2">
    <source>
        <dbReference type="PROSITE" id="PS51915"/>
    </source>
</evidence>
<evidence type="ECO:0000313" key="3">
    <source>
        <dbReference type="EMBL" id="CAG6665553.1"/>
    </source>
</evidence>
<dbReference type="GO" id="GO:0005634">
    <property type="term" value="C:nucleus"/>
    <property type="evidence" value="ECO:0007669"/>
    <property type="project" value="InterPro"/>
</dbReference>
<dbReference type="Gene3D" id="3.40.1800.20">
    <property type="match status" value="1"/>
</dbReference>
<keyword evidence="1" id="KW-0862">Zinc</keyword>
<proteinExistence type="predicted"/>
<dbReference type="PROSITE" id="PS51915">
    <property type="entry name" value="ZAD"/>
    <property type="match status" value="1"/>
</dbReference>
<dbReference type="SMART" id="SM00868">
    <property type="entry name" value="zf-AD"/>
    <property type="match status" value="1"/>
</dbReference>
<organism evidence="3">
    <name type="scientific">Cacopsylla melanoneura</name>
    <dbReference type="NCBI Taxonomy" id="428564"/>
    <lineage>
        <taxon>Eukaryota</taxon>
        <taxon>Metazoa</taxon>
        <taxon>Ecdysozoa</taxon>
        <taxon>Arthropoda</taxon>
        <taxon>Hexapoda</taxon>
        <taxon>Insecta</taxon>
        <taxon>Pterygota</taxon>
        <taxon>Neoptera</taxon>
        <taxon>Paraneoptera</taxon>
        <taxon>Hemiptera</taxon>
        <taxon>Sternorrhyncha</taxon>
        <taxon>Psylloidea</taxon>
        <taxon>Psyllidae</taxon>
        <taxon>Psyllinae</taxon>
        <taxon>Cacopsylla</taxon>
    </lineage>
</organism>
<dbReference type="GO" id="GO:0008270">
    <property type="term" value="F:zinc ion binding"/>
    <property type="evidence" value="ECO:0007669"/>
    <property type="project" value="UniProtKB-UniRule"/>
</dbReference>
<feature type="binding site" evidence="1">
    <location>
        <position position="10"/>
    </location>
    <ligand>
        <name>Zn(2+)</name>
        <dbReference type="ChEBI" id="CHEBI:29105"/>
    </ligand>
</feature>
<protein>
    <recommendedName>
        <fullName evidence="2">ZAD domain-containing protein</fullName>
    </recommendedName>
</protein>
<evidence type="ECO:0000256" key="1">
    <source>
        <dbReference type="PROSITE-ProRule" id="PRU01263"/>
    </source>
</evidence>
<sequence>MSEAVMQTSCRLCLEHDDNLMNVFDVPDLDKLIYQCVCIKIVLSDSLPTDVCFKCIGELQNWMKFKKTCDDSQKTLLKHCKKSTMPSIRIQNIQVNLFHPMRKKISVCSNQSKEKSN</sequence>
<feature type="domain" description="ZAD" evidence="2">
    <location>
        <begin position="8"/>
        <end position="79"/>
    </location>
</feature>
<reference evidence="3" key="1">
    <citation type="submission" date="2021-05" db="EMBL/GenBank/DDBJ databases">
        <authorList>
            <person name="Alioto T."/>
            <person name="Alioto T."/>
            <person name="Gomez Garrido J."/>
        </authorList>
    </citation>
    <scope>NUCLEOTIDE SEQUENCE</scope>
</reference>
<keyword evidence="1" id="KW-0479">Metal-binding</keyword>
<name>A0A8D8WNP6_9HEMI</name>
<dbReference type="EMBL" id="HBUF01210998">
    <property type="protein sequence ID" value="CAG6665553.1"/>
    <property type="molecule type" value="Transcribed_RNA"/>
</dbReference>
<dbReference type="InterPro" id="IPR012934">
    <property type="entry name" value="Znf_AD"/>
</dbReference>
<keyword evidence="1" id="KW-0863">Zinc-finger</keyword>
<accession>A0A8D8WNP6</accession>
<dbReference type="Pfam" id="PF07776">
    <property type="entry name" value="zf-AD"/>
    <property type="match status" value="1"/>
</dbReference>